<dbReference type="InterPro" id="IPR058637">
    <property type="entry name" value="YknX-like_C"/>
</dbReference>
<dbReference type="InterPro" id="IPR058792">
    <property type="entry name" value="Beta-barrel_RND_2"/>
</dbReference>
<keyword evidence="2" id="KW-1133">Transmembrane helix</keyword>
<dbReference type="InterPro" id="IPR058625">
    <property type="entry name" value="MdtA-like_BSH"/>
</dbReference>
<dbReference type="PANTHER" id="PTHR30469">
    <property type="entry name" value="MULTIDRUG RESISTANCE PROTEIN MDTA"/>
    <property type="match status" value="1"/>
</dbReference>
<keyword evidence="2" id="KW-0812">Transmembrane</keyword>
<dbReference type="Pfam" id="PF25917">
    <property type="entry name" value="BSH_RND"/>
    <property type="match status" value="1"/>
</dbReference>
<sequence>MKIKYIVIALIILVFGYLIWQRITTNKEKNEVPTAGKGKAGTMSVYGAVIFAESFADNLNLTGTIEPDEQVEIRSEVSGLIDQLNFSEGSRVNKGAILVKIVASDLLAQLEQAKTRTQLTSENERRAKLLLEKEAISQEEYDIASADYRTAKSQIAYIEAQLSKTYIRAPFSGIIGLRSVSKGAYITPTTPIAKLVKSDRVKLSFAIPEKYVSRVSVGKKISFTIPESKEVFAAEIFAIDPAVDLTTRTLLIKARADNSNNKFVPGVFVNVILPLESIDDALMVPSEALIPIQNGKKVFVVKEGKAREVIVETGGRTKDKVNVLSGLMNGDTVLTTGVMSLKNDVKVKVTLR</sequence>
<evidence type="ECO:0000256" key="1">
    <source>
        <dbReference type="ARBA" id="ARBA00009477"/>
    </source>
</evidence>
<dbReference type="Gene3D" id="2.40.420.20">
    <property type="match status" value="1"/>
</dbReference>
<dbReference type="Gene3D" id="2.40.50.100">
    <property type="match status" value="1"/>
</dbReference>
<evidence type="ECO:0000259" key="4">
    <source>
        <dbReference type="Pfam" id="PF25954"/>
    </source>
</evidence>
<dbReference type="InterPro" id="IPR006143">
    <property type="entry name" value="RND_pump_MFP"/>
</dbReference>
<organism evidence="6 7">
    <name type="scientific">Sphingobacterium kitahiroshimense</name>
    <dbReference type="NCBI Taxonomy" id="470446"/>
    <lineage>
        <taxon>Bacteria</taxon>
        <taxon>Pseudomonadati</taxon>
        <taxon>Bacteroidota</taxon>
        <taxon>Sphingobacteriia</taxon>
        <taxon>Sphingobacteriales</taxon>
        <taxon>Sphingobacteriaceae</taxon>
        <taxon>Sphingobacterium</taxon>
    </lineage>
</organism>
<dbReference type="RefSeq" id="WP_183918225.1">
    <property type="nucleotide sequence ID" value="NZ_JBDJLH010000010.1"/>
</dbReference>
<dbReference type="EMBL" id="JBDJNQ010000015">
    <property type="protein sequence ID" value="MEN5380221.1"/>
    <property type="molecule type" value="Genomic_DNA"/>
</dbReference>
<accession>A0ABV0BZW3</accession>
<feature type="transmembrane region" description="Helical" evidence="2">
    <location>
        <begin position="5"/>
        <end position="23"/>
    </location>
</feature>
<dbReference type="SUPFAM" id="SSF111369">
    <property type="entry name" value="HlyD-like secretion proteins"/>
    <property type="match status" value="1"/>
</dbReference>
<dbReference type="PANTHER" id="PTHR30469:SF36">
    <property type="entry name" value="BLL3903 PROTEIN"/>
    <property type="match status" value="1"/>
</dbReference>
<feature type="domain" description="CusB-like beta-barrel" evidence="4">
    <location>
        <begin position="203"/>
        <end position="273"/>
    </location>
</feature>
<dbReference type="NCBIfam" id="TIGR01730">
    <property type="entry name" value="RND_mfp"/>
    <property type="match status" value="1"/>
</dbReference>
<reference evidence="6 7" key="1">
    <citation type="submission" date="2024-04" db="EMBL/GenBank/DDBJ databases">
        <title>WGS of bacteria from Torrens River.</title>
        <authorList>
            <person name="Wyrsch E.R."/>
            <person name="Drigo B."/>
        </authorList>
    </citation>
    <scope>NUCLEOTIDE SEQUENCE [LARGE SCALE GENOMIC DNA]</scope>
    <source>
        <strain evidence="6 7">TWI391</strain>
    </source>
</reference>
<feature type="domain" description="Multidrug resistance protein MdtA-like barrel-sandwich hybrid" evidence="3">
    <location>
        <begin position="69"/>
        <end position="192"/>
    </location>
</feature>
<dbReference type="Gene3D" id="2.40.30.170">
    <property type="match status" value="1"/>
</dbReference>
<dbReference type="Pfam" id="PF25954">
    <property type="entry name" value="Beta-barrel_RND_2"/>
    <property type="match status" value="1"/>
</dbReference>
<dbReference type="Proteomes" id="UP001409291">
    <property type="component" value="Unassembled WGS sequence"/>
</dbReference>
<protein>
    <submittedName>
        <fullName evidence="6">Efflux RND transporter periplasmic adaptor subunit</fullName>
    </submittedName>
</protein>
<evidence type="ECO:0000259" key="3">
    <source>
        <dbReference type="Pfam" id="PF25917"/>
    </source>
</evidence>
<evidence type="ECO:0000256" key="2">
    <source>
        <dbReference type="SAM" id="Phobius"/>
    </source>
</evidence>
<dbReference type="Gene3D" id="1.10.287.470">
    <property type="entry name" value="Helix hairpin bin"/>
    <property type="match status" value="1"/>
</dbReference>
<evidence type="ECO:0000313" key="6">
    <source>
        <dbReference type="EMBL" id="MEN5380221.1"/>
    </source>
</evidence>
<evidence type="ECO:0000259" key="5">
    <source>
        <dbReference type="Pfam" id="PF25989"/>
    </source>
</evidence>
<feature type="domain" description="YknX-like C-terminal permuted SH3-like" evidence="5">
    <location>
        <begin position="281"/>
        <end position="349"/>
    </location>
</feature>
<comment type="similarity">
    <text evidence="1">Belongs to the membrane fusion protein (MFP) (TC 8.A.1) family.</text>
</comment>
<dbReference type="Pfam" id="PF25989">
    <property type="entry name" value="YknX_C"/>
    <property type="match status" value="1"/>
</dbReference>
<gene>
    <name evidence="6" type="ORF">ABE541_23350</name>
</gene>
<keyword evidence="7" id="KW-1185">Reference proteome</keyword>
<comment type="caution">
    <text evidence="6">The sequence shown here is derived from an EMBL/GenBank/DDBJ whole genome shotgun (WGS) entry which is preliminary data.</text>
</comment>
<proteinExistence type="inferred from homology"/>
<evidence type="ECO:0000313" key="7">
    <source>
        <dbReference type="Proteomes" id="UP001409291"/>
    </source>
</evidence>
<keyword evidence="2" id="KW-0472">Membrane</keyword>
<name>A0ABV0BZW3_9SPHI</name>